<dbReference type="Proteomes" id="UP000189796">
    <property type="component" value="Chromosome I"/>
</dbReference>
<proteinExistence type="inferred from homology"/>
<dbReference type="Gene3D" id="3.40.1620.10">
    <property type="entry name" value="YefM-like domain"/>
    <property type="match status" value="1"/>
</dbReference>
<comment type="function">
    <text evidence="2">Antitoxin component of a type II toxin-antitoxin (TA) system.</text>
</comment>
<dbReference type="AlphaFoldDB" id="A0A1M5MIS2"/>
<name>A0A1M5MIS2_9BRAD</name>
<dbReference type="NCBIfam" id="TIGR01552">
    <property type="entry name" value="phd_fam"/>
    <property type="match status" value="1"/>
</dbReference>
<evidence type="ECO:0000256" key="2">
    <source>
        <dbReference type="RuleBase" id="RU362080"/>
    </source>
</evidence>
<dbReference type="SUPFAM" id="SSF143120">
    <property type="entry name" value="YefM-like"/>
    <property type="match status" value="1"/>
</dbReference>
<protein>
    <recommendedName>
        <fullName evidence="2">Antitoxin</fullName>
    </recommendedName>
</protein>
<sequence length="92" mass="10360">MMKHVAITEAKTQLNELVAEIESTGDDVVLTRDGVPVARLIRENKQSLSEELMPEQIEQRRKVVARLQQIAGELNVGATQDEIKGWINEGRH</sequence>
<evidence type="ECO:0000313" key="4">
    <source>
        <dbReference type="Proteomes" id="UP000189796"/>
    </source>
</evidence>
<organism evidence="3 4">
    <name type="scientific">Bradyrhizobium erythrophlei</name>
    <dbReference type="NCBI Taxonomy" id="1437360"/>
    <lineage>
        <taxon>Bacteria</taxon>
        <taxon>Pseudomonadati</taxon>
        <taxon>Pseudomonadota</taxon>
        <taxon>Alphaproteobacteria</taxon>
        <taxon>Hyphomicrobiales</taxon>
        <taxon>Nitrobacteraceae</taxon>
        <taxon>Bradyrhizobium</taxon>
    </lineage>
</organism>
<dbReference type="InterPro" id="IPR036165">
    <property type="entry name" value="YefM-like_sf"/>
</dbReference>
<gene>
    <name evidence="3" type="ORF">SAMN05443248_2613</name>
</gene>
<evidence type="ECO:0000256" key="1">
    <source>
        <dbReference type="ARBA" id="ARBA00009981"/>
    </source>
</evidence>
<accession>A0A1M5MIS2</accession>
<dbReference type="InterPro" id="IPR006442">
    <property type="entry name" value="Antitoxin_Phd/YefM"/>
</dbReference>
<dbReference type="Pfam" id="PF02604">
    <property type="entry name" value="PhdYeFM_antitox"/>
    <property type="match status" value="1"/>
</dbReference>
<comment type="similarity">
    <text evidence="1 2">Belongs to the phD/YefM antitoxin family.</text>
</comment>
<reference evidence="3 4" key="1">
    <citation type="submission" date="2016-11" db="EMBL/GenBank/DDBJ databases">
        <authorList>
            <person name="Jaros S."/>
            <person name="Januszkiewicz K."/>
            <person name="Wedrychowicz H."/>
        </authorList>
    </citation>
    <scope>NUCLEOTIDE SEQUENCE [LARGE SCALE GENOMIC DNA]</scope>
    <source>
        <strain evidence="3 4">GAS138</strain>
    </source>
</reference>
<dbReference type="EMBL" id="LT670817">
    <property type="protein sequence ID" value="SHG77364.1"/>
    <property type="molecule type" value="Genomic_DNA"/>
</dbReference>
<evidence type="ECO:0000313" key="3">
    <source>
        <dbReference type="EMBL" id="SHG77364.1"/>
    </source>
</evidence>